<accession>A0A2P2IV23</accession>
<dbReference type="AlphaFoldDB" id="A0A2P2IV23"/>
<organism evidence="1">
    <name type="scientific">Rhizophora mucronata</name>
    <name type="common">Asiatic mangrove</name>
    <dbReference type="NCBI Taxonomy" id="61149"/>
    <lineage>
        <taxon>Eukaryota</taxon>
        <taxon>Viridiplantae</taxon>
        <taxon>Streptophyta</taxon>
        <taxon>Embryophyta</taxon>
        <taxon>Tracheophyta</taxon>
        <taxon>Spermatophyta</taxon>
        <taxon>Magnoliopsida</taxon>
        <taxon>eudicotyledons</taxon>
        <taxon>Gunneridae</taxon>
        <taxon>Pentapetalae</taxon>
        <taxon>rosids</taxon>
        <taxon>fabids</taxon>
        <taxon>Malpighiales</taxon>
        <taxon>Rhizophoraceae</taxon>
        <taxon>Rhizophora</taxon>
    </lineage>
</organism>
<proteinExistence type="predicted"/>
<dbReference type="EMBL" id="GGEC01004560">
    <property type="protein sequence ID" value="MBW85043.1"/>
    <property type="molecule type" value="Transcribed_RNA"/>
</dbReference>
<reference evidence="1" key="1">
    <citation type="submission" date="2018-02" db="EMBL/GenBank/DDBJ databases">
        <title>Rhizophora mucronata_Transcriptome.</title>
        <authorList>
            <person name="Meera S.P."/>
            <person name="Sreeshan A."/>
            <person name="Augustine A."/>
        </authorList>
    </citation>
    <scope>NUCLEOTIDE SEQUENCE</scope>
    <source>
        <tissue evidence="1">Leaf</tissue>
    </source>
</reference>
<sequence>MQYYHRRPPIHITHLQSIGILAERGKIRMFLPKSYDAFEQVKVI</sequence>
<evidence type="ECO:0000313" key="1">
    <source>
        <dbReference type="EMBL" id="MBW85043.1"/>
    </source>
</evidence>
<protein>
    <submittedName>
        <fullName evidence="1">ADP-ribosylation factor-like protein 2 isoform X1</fullName>
    </submittedName>
</protein>
<name>A0A2P2IV23_RHIMU</name>